<sequence>MSSTVNANELPSRDLSVMVIKQGCCVPPLRVLFLAHKKESHILLIMYMSVGRWPFPLFAVTITKDDGT</sequence>
<evidence type="ECO:0000313" key="2">
    <source>
        <dbReference type="Proteomes" id="UP000244005"/>
    </source>
</evidence>
<evidence type="ECO:0000313" key="1">
    <source>
        <dbReference type="EMBL" id="PTQ32939.1"/>
    </source>
</evidence>
<gene>
    <name evidence="1" type="ORF">MARPO_0093s0022</name>
</gene>
<organism evidence="1 2">
    <name type="scientific">Marchantia polymorpha</name>
    <name type="common">Common liverwort</name>
    <name type="synonym">Marchantia aquatica</name>
    <dbReference type="NCBI Taxonomy" id="3197"/>
    <lineage>
        <taxon>Eukaryota</taxon>
        <taxon>Viridiplantae</taxon>
        <taxon>Streptophyta</taxon>
        <taxon>Embryophyta</taxon>
        <taxon>Marchantiophyta</taxon>
        <taxon>Marchantiopsida</taxon>
        <taxon>Marchantiidae</taxon>
        <taxon>Marchantiales</taxon>
        <taxon>Marchantiaceae</taxon>
        <taxon>Marchantia</taxon>
    </lineage>
</organism>
<dbReference type="Proteomes" id="UP000244005">
    <property type="component" value="Unassembled WGS sequence"/>
</dbReference>
<dbReference type="AlphaFoldDB" id="A0A2R6WGG1"/>
<accession>A0A2R6WGG1</accession>
<keyword evidence="2" id="KW-1185">Reference proteome</keyword>
<dbReference type="Gramene" id="Mp5g11000.1">
    <property type="protein sequence ID" value="Mp5g11000.1.cds1"/>
    <property type="gene ID" value="Mp5g11000"/>
</dbReference>
<proteinExistence type="predicted"/>
<name>A0A2R6WGG1_MARPO</name>
<protein>
    <submittedName>
        <fullName evidence="1">Uncharacterized protein</fullName>
    </submittedName>
</protein>
<dbReference type="EMBL" id="KZ772765">
    <property type="protein sequence ID" value="PTQ32939.1"/>
    <property type="molecule type" value="Genomic_DNA"/>
</dbReference>
<reference evidence="2" key="1">
    <citation type="journal article" date="2017" name="Cell">
        <title>Insights into land plant evolution garnered from the Marchantia polymorpha genome.</title>
        <authorList>
            <person name="Bowman J.L."/>
            <person name="Kohchi T."/>
            <person name="Yamato K.T."/>
            <person name="Jenkins J."/>
            <person name="Shu S."/>
            <person name="Ishizaki K."/>
            <person name="Yamaoka S."/>
            <person name="Nishihama R."/>
            <person name="Nakamura Y."/>
            <person name="Berger F."/>
            <person name="Adam C."/>
            <person name="Aki S.S."/>
            <person name="Althoff F."/>
            <person name="Araki T."/>
            <person name="Arteaga-Vazquez M.A."/>
            <person name="Balasubrmanian S."/>
            <person name="Barry K."/>
            <person name="Bauer D."/>
            <person name="Boehm C.R."/>
            <person name="Briginshaw L."/>
            <person name="Caballero-Perez J."/>
            <person name="Catarino B."/>
            <person name="Chen F."/>
            <person name="Chiyoda S."/>
            <person name="Chovatia M."/>
            <person name="Davies K.M."/>
            <person name="Delmans M."/>
            <person name="Demura T."/>
            <person name="Dierschke T."/>
            <person name="Dolan L."/>
            <person name="Dorantes-Acosta A.E."/>
            <person name="Eklund D.M."/>
            <person name="Florent S.N."/>
            <person name="Flores-Sandoval E."/>
            <person name="Fujiyama A."/>
            <person name="Fukuzawa H."/>
            <person name="Galik B."/>
            <person name="Grimanelli D."/>
            <person name="Grimwood J."/>
            <person name="Grossniklaus U."/>
            <person name="Hamada T."/>
            <person name="Haseloff J."/>
            <person name="Hetherington A.J."/>
            <person name="Higo A."/>
            <person name="Hirakawa Y."/>
            <person name="Hundley H.N."/>
            <person name="Ikeda Y."/>
            <person name="Inoue K."/>
            <person name="Inoue S.I."/>
            <person name="Ishida S."/>
            <person name="Jia Q."/>
            <person name="Kakita M."/>
            <person name="Kanazawa T."/>
            <person name="Kawai Y."/>
            <person name="Kawashima T."/>
            <person name="Kennedy M."/>
            <person name="Kinose K."/>
            <person name="Kinoshita T."/>
            <person name="Kohara Y."/>
            <person name="Koide E."/>
            <person name="Komatsu K."/>
            <person name="Kopischke S."/>
            <person name="Kubo M."/>
            <person name="Kyozuka J."/>
            <person name="Lagercrantz U."/>
            <person name="Lin S.S."/>
            <person name="Lindquist E."/>
            <person name="Lipzen A.M."/>
            <person name="Lu C.W."/>
            <person name="De Luna E."/>
            <person name="Martienssen R.A."/>
            <person name="Minamino N."/>
            <person name="Mizutani M."/>
            <person name="Mizutani M."/>
            <person name="Mochizuki N."/>
            <person name="Monte I."/>
            <person name="Mosher R."/>
            <person name="Nagasaki H."/>
            <person name="Nakagami H."/>
            <person name="Naramoto S."/>
            <person name="Nishitani K."/>
            <person name="Ohtani M."/>
            <person name="Okamoto T."/>
            <person name="Okumura M."/>
            <person name="Phillips J."/>
            <person name="Pollak B."/>
            <person name="Reinders A."/>
            <person name="Rovekamp M."/>
            <person name="Sano R."/>
            <person name="Sawa S."/>
            <person name="Schmid M.W."/>
            <person name="Shirakawa M."/>
            <person name="Solano R."/>
            <person name="Spunde A."/>
            <person name="Suetsugu N."/>
            <person name="Sugano S."/>
            <person name="Sugiyama A."/>
            <person name="Sun R."/>
            <person name="Suzuki Y."/>
            <person name="Takenaka M."/>
            <person name="Takezawa D."/>
            <person name="Tomogane H."/>
            <person name="Tsuzuki M."/>
            <person name="Ueda T."/>
            <person name="Umeda M."/>
            <person name="Ward J.M."/>
            <person name="Watanabe Y."/>
            <person name="Yazaki K."/>
            <person name="Yokoyama R."/>
            <person name="Yoshitake Y."/>
            <person name="Yotsui I."/>
            <person name="Zachgo S."/>
            <person name="Schmutz J."/>
        </authorList>
    </citation>
    <scope>NUCLEOTIDE SEQUENCE [LARGE SCALE GENOMIC DNA]</scope>
    <source>
        <strain evidence="2">Tak-1</strain>
    </source>
</reference>